<proteinExistence type="predicted"/>
<evidence type="ECO:0000313" key="3">
    <source>
        <dbReference type="Proteomes" id="UP001595855"/>
    </source>
</evidence>
<feature type="compositionally biased region" description="Basic and acidic residues" evidence="1">
    <location>
        <begin position="1228"/>
        <end position="1237"/>
    </location>
</feature>
<comment type="caution">
    <text evidence="2">The sequence shown here is derived from an EMBL/GenBank/DDBJ whole genome shotgun (WGS) entry which is preliminary data.</text>
</comment>
<reference evidence="3" key="1">
    <citation type="journal article" date="2019" name="Int. J. Syst. Evol. Microbiol.">
        <title>The Global Catalogue of Microorganisms (GCM) 10K type strain sequencing project: providing services to taxonomists for standard genome sequencing and annotation.</title>
        <authorList>
            <consortium name="The Broad Institute Genomics Platform"/>
            <consortium name="The Broad Institute Genome Sequencing Center for Infectious Disease"/>
            <person name="Wu L."/>
            <person name="Ma J."/>
        </authorList>
    </citation>
    <scope>NUCLEOTIDE SEQUENCE [LARGE SCALE GENOMIC DNA]</scope>
    <source>
        <strain evidence="3">CGMCC 4.1542</strain>
    </source>
</reference>
<feature type="compositionally biased region" description="Pro residues" evidence="1">
    <location>
        <begin position="1088"/>
        <end position="1099"/>
    </location>
</feature>
<dbReference type="Proteomes" id="UP001595855">
    <property type="component" value="Unassembled WGS sequence"/>
</dbReference>
<name>A0ABV9X8Q1_9ACTN</name>
<feature type="region of interest" description="Disordered" evidence="1">
    <location>
        <begin position="1314"/>
        <end position="1350"/>
    </location>
</feature>
<sequence>MRQTCTSSPRTVRRTTGIVQGQRSIGLVVLEVFGHTTFLGPHHSVEREYQSHTVLNLLGTQSRYSAGVRLTIAVESPTRRVEPVTALTVGELSVPRREAAAFVHETVGKEWSADLRSAGDGPEGPRHRVLTAPAAHRPVLRLPTHNPPWRRDLLRDWGRKLPTPHGSEPLALAARRGFGFGSPIGLSGLAMLQDDIRAAVEGFHRTASGARKAAGADWSDVDATLTGLFSEAPLEADVLKTQLGVHAEVELAGRTYDISLWSVWGDLVEGPNPLIRPVDGANPHTGPVDEAGAAPLNDTYDIRINTRTVSSTSVTAERGRKLKGSFGLGGGLVVEPPHANTAEEWGEKVPAYSRIQLGAFRVRSSLSAGRNIKSKWSSKGYQRTETTGQSREFRYHMRYRWTVSPKGEELYRSDALRAVLRVAVSAEHLPEEPMTLARAEQFGNARITASAPPLVRPLDFGGGTQGVYTSFGMLPELARLTARLYAEANELPDSWLRSPEQWPESIRELADPTLLSAVFEEAVGRYGYETGLPGDGTYEQAVRIKQYTHAPTTLARLDRAETEDYLQGAASLSRDKAVEWSLGVDTALGPDARLGGEASHEGPGGRVTAQFLAEAAHVWGTGGKRADGPISISRSTDSSGAHSVLTTVVFEVSHLKWRATKDPVVTTRYLSATDILNLLIPKRRIDEVMHPGSPTPRPVPSITVTAPPEETAPDVAADVVRDAAVTPERDYLNQAMISGISHTERLNVDGVLVEIVKRLRERELLPHEKGENTPPRPTALWRALRGTYEGPKLRARMPALLSHEGVPLRIPLPRHMGVAQYLWVKVTATGLGPARNTRPQDDVRLTLRAEQKREHATATSGGVEGRVGAHLRARGGHETHGGLEGSAEYVAARGTREEKAEKEVTIYRAAPSDPSEELGHDVSFRIEMAVTREWPEIAAGVVRTVKKAPGGIARLAATAARHVGTSRTTSRYFAFGAHESSLLWHDPGDGTRGNSRLVPGTVSLVVPRHLTTDAHRPSRPVDLVGPQETHVTWHSSPTTWTDRPSTAIRPRQEPPAALVEGLHPWSVGPAAAAVARWALLTGTRHTTPPEPKVGNPPSPRGFHFTPDGQSYDHDTTHGRLRAHIKELLRHQYRVRLGTEELVVGLDLERADVLHQPDGPPNTPAIKQRGYTQADEEEKRETERSSGLRITLGPESGGESDEARTSGAAPVTLHDREHGRKSSAQSGSTDERNSERPKGTFRNYRFQVSAVVYGPYGTVRIRVPDGLTGMLPVDPETGTLEGGLERTLGSLLAINRPVPAVAPGNPEVVTAQAPEATPCSGQGSELPSAAMRSRHHHTPTGMQTQHPEMSDEDLRRAVDGLEHAPVAAVLEANGLTTPRKGRDSAASDRSGRPTGGRSTTIPAGTGAARSAPWEPTRRRRG</sequence>
<feature type="region of interest" description="Disordered" evidence="1">
    <location>
        <begin position="1015"/>
        <end position="1046"/>
    </location>
</feature>
<evidence type="ECO:0000256" key="1">
    <source>
        <dbReference type="SAM" id="MobiDB-lite"/>
    </source>
</evidence>
<gene>
    <name evidence="2" type="ORF">ACFPRC_37500</name>
</gene>
<evidence type="ECO:0000313" key="2">
    <source>
        <dbReference type="EMBL" id="MFC5020511.1"/>
    </source>
</evidence>
<dbReference type="RefSeq" id="WP_344505194.1">
    <property type="nucleotide sequence ID" value="NZ_BAAATN010000026.1"/>
</dbReference>
<feature type="compositionally biased region" description="Basic and acidic residues" evidence="1">
    <location>
        <begin position="1379"/>
        <end position="1390"/>
    </location>
</feature>
<dbReference type="EMBL" id="JBHSJO010000003">
    <property type="protein sequence ID" value="MFC5020511.1"/>
    <property type="molecule type" value="Genomic_DNA"/>
</dbReference>
<feature type="compositionally biased region" description="Basic and acidic residues" evidence="1">
    <location>
        <begin position="1176"/>
        <end position="1185"/>
    </location>
</feature>
<feature type="compositionally biased region" description="Polar residues" evidence="1">
    <location>
        <begin position="1029"/>
        <end position="1044"/>
    </location>
</feature>
<feature type="region of interest" description="Disordered" evidence="1">
    <location>
        <begin position="1083"/>
        <end position="1109"/>
    </location>
</feature>
<organism evidence="2 3">
    <name type="scientific">Streptomyces lienomycini</name>
    <dbReference type="NCBI Taxonomy" id="284035"/>
    <lineage>
        <taxon>Bacteria</taxon>
        <taxon>Bacillati</taxon>
        <taxon>Actinomycetota</taxon>
        <taxon>Actinomycetes</taxon>
        <taxon>Kitasatosporales</taxon>
        <taxon>Streptomycetaceae</taxon>
        <taxon>Streptomyces</taxon>
    </lineage>
</organism>
<keyword evidence="3" id="KW-1185">Reference proteome</keyword>
<feature type="region of interest" description="Disordered" evidence="1">
    <location>
        <begin position="1152"/>
        <end position="1240"/>
    </location>
</feature>
<accession>A0ABV9X8Q1</accession>
<feature type="region of interest" description="Disordered" evidence="1">
    <location>
        <begin position="1367"/>
        <end position="1420"/>
    </location>
</feature>
<protein>
    <submittedName>
        <fullName evidence="2">Uncharacterized protein</fullName>
    </submittedName>
</protein>